<evidence type="ECO:0000313" key="1">
    <source>
        <dbReference type="EMBL" id="OXU28959.1"/>
    </source>
</evidence>
<reference evidence="1 2" key="1">
    <citation type="journal article" date="2017" name="Curr. Biol.">
        <title>The Evolution of Venom by Co-option of Single-Copy Genes.</title>
        <authorList>
            <person name="Martinson E.O."/>
            <person name="Mrinalini"/>
            <person name="Kelkar Y.D."/>
            <person name="Chang C.H."/>
            <person name="Werren J.H."/>
        </authorList>
    </citation>
    <scope>NUCLEOTIDE SEQUENCE [LARGE SCALE GENOMIC DNA]</scope>
    <source>
        <strain evidence="1 2">Alberta</strain>
        <tissue evidence="1">Whole body</tissue>
    </source>
</reference>
<comment type="caution">
    <text evidence="1">The sequence shown here is derived from an EMBL/GenBank/DDBJ whole genome shotgun (WGS) entry which is preliminary data.</text>
</comment>
<protein>
    <submittedName>
        <fullName evidence="1">Uncharacterized protein</fullName>
    </submittedName>
</protein>
<keyword evidence="2" id="KW-1185">Reference proteome</keyword>
<dbReference type="Proteomes" id="UP000215335">
    <property type="component" value="Unassembled WGS sequence"/>
</dbReference>
<evidence type="ECO:0000313" key="2">
    <source>
        <dbReference type="Proteomes" id="UP000215335"/>
    </source>
</evidence>
<proteinExistence type="predicted"/>
<sequence>MPRAMQNSSPPDKLLSCIHIKLRMHIPSSSKTLKLRRRQHCVLTYLNSLLGDVSLEDPVAEAPTREADLHRGLGLVFSPFESTLVSDCQWTQGRMSLWGSLRVRGEESVGNKGRHERVTVLDGVTCNKQTCKFVRKNCITILADFLRSTCKLTLLLQTEMQSLRRLVRFKGFRLARYPGYRFGEDVLALGRAQVLVEVTSQTDEQVGLLDVLLGIQADTGMRNWLLMELKIDLTFVKINTSIGCLIVKTGATCVLSCVFDINDNYRVEDSLKINKRDDFIPQIGIGSNIGKARHNYKYTHLHISCNLCMASTRSAEVLAAAALSSCLVTADHQGRSHGSITSAMALVSMSELLSWDVFVID</sequence>
<organism evidence="1 2">
    <name type="scientific">Trichomalopsis sarcophagae</name>
    <dbReference type="NCBI Taxonomy" id="543379"/>
    <lineage>
        <taxon>Eukaryota</taxon>
        <taxon>Metazoa</taxon>
        <taxon>Ecdysozoa</taxon>
        <taxon>Arthropoda</taxon>
        <taxon>Hexapoda</taxon>
        <taxon>Insecta</taxon>
        <taxon>Pterygota</taxon>
        <taxon>Neoptera</taxon>
        <taxon>Endopterygota</taxon>
        <taxon>Hymenoptera</taxon>
        <taxon>Apocrita</taxon>
        <taxon>Proctotrupomorpha</taxon>
        <taxon>Chalcidoidea</taxon>
        <taxon>Pteromalidae</taxon>
        <taxon>Pteromalinae</taxon>
        <taxon>Trichomalopsis</taxon>
    </lineage>
</organism>
<dbReference type="EMBL" id="NNAY01000354">
    <property type="protein sequence ID" value="OXU28959.1"/>
    <property type="molecule type" value="Genomic_DNA"/>
</dbReference>
<dbReference type="AlphaFoldDB" id="A0A232FET8"/>
<name>A0A232FET8_9HYME</name>
<gene>
    <name evidence="1" type="ORF">TSAR_015789</name>
</gene>
<accession>A0A232FET8</accession>